<name>A0ABP8DL72_9ACTN</name>
<dbReference type="Pfam" id="PF21805">
    <property type="entry name" value="Imm5_like"/>
    <property type="match status" value="1"/>
</dbReference>
<organism evidence="2 3">
    <name type="scientific">Dactylosporangium darangshiense</name>
    <dbReference type="NCBI Taxonomy" id="579108"/>
    <lineage>
        <taxon>Bacteria</taxon>
        <taxon>Bacillati</taxon>
        <taxon>Actinomycetota</taxon>
        <taxon>Actinomycetes</taxon>
        <taxon>Micromonosporales</taxon>
        <taxon>Micromonosporaceae</taxon>
        <taxon>Dactylosporangium</taxon>
    </lineage>
</organism>
<dbReference type="Proteomes" id="UP001500620">
    <property type="component" value="Unassembled WGS sequence"/>
</dbReference>
<proteinExistence type="predicted"/>
<feature type="domain" description="Imm-5-like" evidence="1">
    <location>
        <begin position="7"/>
        <end position="139"/>
    </location>
</feature>
<dbReference type="InterPro" id="IPR048667">
    <property type="entry name" value="Imm5-like"/>
</dbReference>
<evidence type="ECO:0000259" key="1">
    <source>
        <dbReference type="Pfam" id="PF21805"/>
    </source>
</evidence>
<comment type="caution">
    <text evidence="2">The sequence shown here is derived from an EMBL/GenBank/DDBJ whole genome shotgun (WGS) entry which is preliminary data.</text>
</comment>
<gene>
    <name evidence="2" type="ORF">GCM10022255_081000</name>
</gene>
<evidence type="ECO:0000313" key="2">
    <source>
        <dbReference type="EMBL" id="GAA4258823.1"/>
    </source>
</evidence>
<keyword evidence="3" id="KW-1185">Reference proteome</keyword>
<evidence type="ECO:0000313" key="3">
    <source>
        <dbReference type="Proteomes" id="UP001500620"/>
    </source>
</evidence>
<dbReference type="EMBL" id="BAABAT010000032">
    <property type="protein sequence ID" value="GAA4258823.1"/>
    <property type="molecule type" value="Genomic_DNA"/>
</dbReference>
<protein>
    <recommendedName>
        <fullName evidence="1">Imm-5-like domain-containing protein</fullName>
    </recommendedName>
</protein>
<accession>A0ABP8DL72</accession>
<reference evidence="3" key="1">
    <citation type="journal article" date="2019" name="Int. J. Syst. Evol. Microbiol.">
        <title>The Global Catalogue of Microorganisms (GCM) 10K type strain sequencing project: providing services to taxonomists for standard genome sequencing and annotation.</title>
        <authorList>
            <consortium name="The Broad Institute Genomics Platform"/>
            <consortium name="The Broad Institute Genome Sequencing Center for Infectious Disease"/>
            <person name="Wu L."/>
            <person name="Ma J."/>
        </authorList>
    </citation>
    <scope>NUCLEOTIDE SEQUENCE [LARGE SCALE GENOMIC DNA]</scope>
    <source>
        <strain evidence="3">JCM 17441</strain>
    </source>
</reference>
<dbReference type="RefSeq" id="WP_345135772.1">
    <property type="nucleotide sequence ID" value="NZ_BAABAT010000032.1"/>
</dbReference>
<sequence>MHVEFALSDEDRRALGAWAADCAERVLPLFEARRPDDPRPRAAIDGVRAYTLHGRRTARLRAVTWAAHAAAREADDPVAAAAARAASCAAAGPYTRALAMPHQVRHVLSPALYCARARELAAGGDTAAGDDEVRWAIRHASPGIHRIVELLRHLHAGLRG</sequence>